<name>A0ACD4NJ40_9HYPH</name>
<reference evidence="1" key="1">
    <citation type="submission" date="2022-11" db="EMBL/GenBank/DDBJ databases">
        <title>beta-Carotene-producing bacterium, Jeongeuplla avenae sp. nov., alleviates the salt stress of Arabidopsis seedlings.</title>
        <authorList>
            <person name="Jiang L."/>
            <person name="Lee J."/>
        </authorList>
    </citation>
    <scope>NUCLEOTIDE SEQUENCE</scope>
    <source>
        <strain evidence="1">DY_R2A_6</strain>
    </source>
</reference>
<dbReference type="EC" id="1.2.7.12" evidence="1"/>
<dbReference type="EMBL" id="CP113520">
    <property type="protein sequence ID" value="WAJ26779.1"/>
    <property type="molecule type" value="Genomic_DNA"/>
</dbReference>
<evidence type="ECO:0000313" key="1">
    <source>
        <dbReference type="EMBL" id="WAJ26779.1"/>
    </source>
</evidence>
<accession>A0ACD4NJ40</accession>
<keyword evidence="1" id="KW-0560">Oxidoreductase</keyword>
<organism evidence="1 2">
    <name type="scientific">Antarcticirhabdus aurantiaca</name>
    <dbReference type="NCBI Taxonomy" id="2606717"/>
    <lineage>
        <taxon>Bacteria</taxon>
        <taxon>Pseudomonadati</taxon>
        <taxon>Pseudomonadota</taxon>
        <taxon>Alphaproteobacteria</taxon>
        <taxon>Hyphomicrobiales</taxon>
        <taxon>Aurantimonadaceae</taxon>
        <taxon>Antarcticirhabdus</taxon>
    </lineage>
</organism>
<sequence>MSALTFTLRAEPDQRLDLSILTPSHLAGLGEAEIAALPIGTTRELRTVGEVFAVAMGDLGEIRFVGGSERFDRIGEGLASGAILVEGAVGSRVGRLMSGGRIEVRGHAGLHAGSAMSGGFLRIEGDAGDFLGGPLAGEMAGMTGGTLHVRGSVGKRAGDRIRRGTIVVGGNAGADAGSRMVAGTLIVKGRAGATPGRLMRRGTIVAGGGAERVGATFLDNGVHDPLIFRLMARAFAAGPLGEPVLDGAPMRRLGGDTAALGLGELFVPA</sequence>
<keyword evidence="2" id="KW-1185">Reference proteome</keyword>
<proteinExistence type="predicted"/>
<gene>
    <name evidence="1" type="ORF">OXU80_18160</name>
</gene>
<dbReference type="Proteomes" id="UP001163223">
    <property type="component" value="Chromosome"/>
</dbReference>
<protein>
    <submittedName>
        <fullName evidence="1">Formylmethanofuran dehydrogenase subunit C</fullName>
        <ecNumber evidence="1">1.2.7.12</ecNumber>
    </submittedName>
</protein>
<evidence type="ECO:0000313" key="2">
    <source>
        <dbReference type="Proteomes" id="UP001163223"/>
    </source>
</evidence>